<evidence type="ECO:0000256" key="1">
    <source>
        <dbReference type="ARBA" id="ARBA00022737"/>
    </source>
</evidence>
<dbReference type="Pfam" id="PF13181">
    <property type="entry name" value="TPR_8"/>
    <property type="match status" value="1"/>
</dbReference>
<dbReference type="PANTHER" id="PTHR44943:SF8">
    <property type="entry name" value="TPR REPEAT-CONTAINING PROTEIN MJ0263"/>
    <property type="match status" value="1"/>
</dbReference>
<keyword evidence="1" id="KW-0677">Repeat</keyword>
<dbReference type="Gene3D" id="1.25.40.10">
    <property type="entry name" value="Tetratricopeptide repeat domain"/>
    <property type="match status" value="1"/>
</dbReference>
<comment type="caution">
    <text evidence="3">The sequence shown here is derived from an EMBL/GenBank/DDBJ whole genome shotgun (WGS) entry which is preliminary data.</text>
</comment>
<name>X0ZNH9_9ZZZZ</name>
<dbReference type="InterPro" id="IPR011990">
    <property type="entry name" value="TPR-like_helical_dom_sf"/>
</dbReference>
<reference evidence="3" key="1">
    <citation type="journal article" date="2014" name="Front. Microbiol.">
        <title>High frequency of phylogenetically diverse reductive dehalogenase-homologous genes in deep subseafloor sedimentary metagenomes.</title>
        <authorList>
            <person name="Kawai M."/>
            <person name="Futagami T."/>
            <person name="Toyoda A."/>
            <person name="Takaki Y."/>
            <person name="Nishi S."/>
            <person name="Hori S."/>
            <person name="Arai W."/>
            <person name="Tsubouchi T."/>
            <person name="Morono Y."/>
            <person name="Uchiyama I."/>
            <person name="Ito T."/>
            <person name="Fujiyama A."/>
            <person name="Inagaki F."/>
            <person name="Takami H."/>
        </authorList>
    </citation>
    <scope>NUCLEOTIDE SEQUENCE</scope>
    <source>
        <strain evidence="3">Expedition CK06-06</strain>
    </source>
</reference>
<accession>X0ZNH9</accession>
<dbReference type="PROSITE" id="PS50005">
    <property type="entry name" value="TPR"/>
    <property type="match status" value="1"/>
</dbReference>
<dbReference type="InterPro" id="IPR019734">
    <property type="entry name" value="TPR_rpt"/>
</dbReference>
<evidence type="ECO:0000256" key="2">
    <source>
        <dbReference type="ARBA" id="ARBA00022803"/>
    </source>
</evidence>
<dbReference type="EMBL" id="BARS01050587">
    <property type="protein sequence ID" value="GAG49756.1"/>
    <property type="molecule type" value="Genomic_DNA"/>
</dbReference>
<sequence length="207" mass="23488">MTLPEGEWNWVETGPDEADSMTEDVTSFKTVEDWESDATIALTRGDVFGALRIYEEILKVYPHYLRAWYNRAVILDQHVNDKRQALWCYDQALKIDPNHVDILHNKAKLLADMGAYDEAEKYYILALQVRPNYTKSLMGLATAYVNTGKYEEALRAVDLAQRQKLTAEQKSDILSVKAIVLSNMGKSKQAIKVCKKALASNPKDDSL</sequence>
<feature type="non-terminal residue" evidence="3">
    <location>
        <position position="207"/>
    </location>
</feature>
<dbReference type="InterPro" id="IPR051685">
    <property type="entry name" value="Ycf3/AcsC/BcsC/TPR_MFPF"/>
</dbReference>
<dbReference type="AlphaFoldDB" id="X0ZNH9"/>
<evidence type="ECO:0000313" key="3">
    <source>
        <dbReference type="EMBL" id="GAG49756.1"/>
    </source>
</evidence>
<dbReference type="InterPro" id="IPR011716">
    <property type="entry name" value="TPR-3"/>
</dbReference>
<proteinExistence type="predicted"/>
<dbReference type="SMART" id="SM00028">
    <property type="entry name" value="TPR"/>
    <property type="match status" value="5"/>
</dbReference>
<gene>
    <name evidence="3" type="ORF">S01H1_75490</name>
</gene>
<dbReference type="SUPFAM" id="SSF48452">
    <property type="entry name" value="TPR-like"/>
    <property type="match status" value="1"/>
</dbReference>
<keyword evidence="2" id="KW-0802">TPR repeat</keyword>
<dbReference type="Pfam" id="PF13431">
    <property type="entry name" value="TPR_17"/>
    <property type="match status" value="1"/>
</dbReference>
<dbReference type="PANTHER" id="PTHR44943">
    <property type="entry name" value="CELLULOSE SYNTHASE OPERON PROTEIN C"/>
    <property type="match status" value="1"/>
</dbReference>
<protein>
    <submittedName>
        <fullName evidence="3">Uncharacterized protein</fullName>
    </submittedName>
</protein>
<dbReference type="Pfam" id="PF07720">
    <property type="entry name" value="TPR_3"/>
    <property type="match status" value="1"/>
</dbReference>
<organism evidence="3">
    <name type="scientific">marine sediment metagenome</name>
    <dbReference type="NCBI Taxonomy" id="412755"/>
    <lineage>
        <taxon>unclassified sequences</taxon>
        <taxon>metagenomes</taxon>
        <taxon>ecological metagenomes</taxon>
    </lineage>
</organism>